<feature type="domain" description="EamA" evidence="7">
    <location>
        <begin position="160"/>
        <end position="295"/>
    </location>
</feature>
<evidence type="ECO:0000313" key="8">
    <source>
        <dbReference type="EMBL" id="PVY67912.1"/>
    </source>
</evidence>
<dbReference type="SUPFAM" id="SSF103481">
    <property type="entry name" value="Multidrug resistance efflux transporter EmrE"/>
    <property type="match status" value="2"/>
</dbReference>
<dbReference type="RefSeq" id="WP_116517211.1">
    <property type="nucleotide sequence ID" value="NZ_JACCEX010000001.1"/>
</dbReference>
<accession>A0A2U1CPT9</accession>
<feature type="transmembrane region" description="Helical" evidence="6">
    <location>
        <begin position="279"/>
        <end position="300"/>
    </location>
</feature>
<feature type="transmembrane region" description="Helical" evidence="6">
    <location>
        <begin position="124"/>
        <end position="143"/>
    </location>
</feature>
<comment type="similarity">
    <text evidence="2">Belongs to the EamA transporter family.</text>
</comment>
<feature type="domain" description="EamA" evidence="7">
    <location>
        <begin position="14"/>
        <end position="143"/>
    </location>
</feature>
<evidence type="ECO:0000256" key="2">
    <source>
        <dbReference type="ARBA" id="ARBA00007362"/>
    </source>
</evidence>
<dbReference type="InterPro" id="IPR037185">
    <property type="entry name" value="EmrE-like"/>
</dbReference>
<gene>
    <name evidence="8" type="ORF">C7440_0298</name>
</gene>
<keyword evidence="4 6" id="KW-1133">Transmembrane helix</keyword>
<keyword evidence="3 6" id="KW-0812">Transmembrane</keyword>
<sequence length="311" mass="33642">MQERKGIDGLAFGMMAVLCMIWAFQQIAIKAAAVDVAPMLQLAIRSGVAAVLVSLLMAWRREPLDLADGSWRPGLLVGVLFGLEFIFLGEGLRFTTASHMAVFLYCAPFIAAIGLHWRLPEEKLAAAQWFGILVAFIGIVVALTGREAGESTPNASNMLLGDFLGLLAGIAWGATTVVVRCSRLSHASATKTLLYQLVGGFIILFGSAAASGQLGFRPTTLAISSVLFQCIVVAFFSFLAWFWLLRKYLASRLGVFSFMTPLFGIFFGVWLLNEPLDPSFLFGAVLVAVGIVLVSGYSWIRQILAPPKKSL</sequence>
<feature type="transmembrane region" description="Helical" evidence="6">
    <location>
        <begin position="71"/>
        <end position="88"/>
    </location>
</feature>
<feature type="transmembrane region" description="Helical" evidence="6">
    <location>
        <begin position="193"/>
        <end position="216"/>
    </location>
</feature>
<dbReference type="Proteomes" id="UP000246145">
    <property type="component" value="Unassembled WGS sequence"/>
</dbReference>
<reference evidence="8 9" key="1">
    <citation type="submission" date="2018-04" db="EMBL/GenBank/DDBJ databases">
        <title>Genomic Encyclopedia of Type Strains, Phase IV (KMG-IV): sequencing the most valuable type-strain genomes for metagenomic binning, comparative biology and taxonomic classification.</title>
        <authorList>
            <person name="Goeker M."/>
        </authorList>
    </citation>
    <scope>NUCLEOTIDE SEQUENCE [LARGE SCALE GENOMIC DNA]</scope>
    <source>
        <strain evidence="8 9">DSM 10065</strain>
    </source>
</reference>
<comment type="caution">
    <text evidence="8">The sequence shown here is derived from an EMBL/GenBank/DDBJ whole genome shotgun (WGS) entry which is preliminary data.</text>
</comment>
<keyword evidence="9" id="KW-1185">Reference proteome</keyword>
<organism evidence="8 9">
    <name type="scientific">Pusillimonas noertemannii</name>
    <dbReference type="NCBI Taxonomy" id="305977"/>
    <lineage>
        <taxon>Bacteria</taxon>
        <taxon>Pseudomonadati</taxon>
        <taxon>Pseudomonadota</taxon>
        <taxon>Betaproteobacteria</taxon>
        <taxon>Burkholderiales</taxon>
        <taxon>Alcaligenaceae</taxon>
        <taxon>Pusillimonas</taxon>
    </lineage>
</organism>
<evidence type="ECO:0000256" key="4">
    <source>
        <dbReference type="ARBA" id="ARBA00022989"/>
    </source>
</evidence>
<dbReference type="OrthoDB" id="184388at2"/>
<comment type="subcellular location">
    <subcellularLocation>
        <location evidence="1">Membrane</location>
        <topology evidence="1">Multi-pass membrane protein</topology>
    </subcellularLocation>
</comment>
<dbReference type="AlphaFoldDB" id="A0A2U1CPT9"/>
<feature type="transmembrane region" description="Helical" evidence="6">
    <location>
        <begin position="39"/>
        <end position="59"/>
    </location>
</feature>
<dbReference type="EMBL" id="QEKO01000001">
    <property type="protein sequence ID" value="PVY67912.1"/>
    <property type="molecule type" value="Genomic_DNA"/>
</dbReference>
<dbReference type="GO" id="GO:0016020">
    <property type="term" value="C:membrane"/>
    <property type="evidence" value="ECO:0007669"/>
    <property type="project" value="UniProtKB-SubCell"/>
</dbReference>
<evidence type="ECO:0000313" key="9">
    <source>
        <dbReference type="Proteomes" id="UP000246145"/>
    </source>
</evidence>
<feature type="transmembrane region" description="Helical" evidence="6">
    <location>
        <begin position="253"/>
        <end position="273"/>
    </location>
</feature>
<evidence type="ECO:0000256" key="3">
    <source>
        <dbReference type="ARBA" id="ARBA00022692"/>
    </source>
</evidence>
<evidence type="ECO:0000256" key="6">
    <source>
        <dbReference type="SAM" id="Phobius"/>
    </source>
</evidence>
<protein>
    <submittedName>
        <fullName evidence="8">Drug/metabolite transporter (DMT)-like permease</fullName>
    </submittedName>
</protein>
<feature type="transmembrane region" description="Helical" evidence="6">
    <location>
        <begin position="163"/>
        <end position="181"/>
    </location>
</feature>
<name>A0A2U1CPT9_9BURK</name>
<evidence type="ECO:0000259" key="7">
    <source>
        <dbReference type="Pfam" id="PF00892"/>
    </source>
</evidence>
<dbReference type="PANTHER" id="PTHR32322:SF2">
    <property type="entry name" value="EAMA DOMAIN-CONTAINING PROTEIN"/>
    <property type="match status" value="1"/>
</dbReference>
<dbReference type="InterPro" id="IPR000620">
    <property type="entry name" value="EamA_dom"/>
</dbReference>
<feature type="transmembrane region" description="Helical" evidence="6">
    <location>
        <begin position="222"/>
        <end position="244"/>
    </location>
</feature>
<feature type="transmembrane region" description="Helical" evidence="6">
    <location>
        <begin position="100"/>
        <end position="117"/>
    </location>
</feature>
<feature type="transmembrane region" description="Helical" evidence="6">
    <location>
        <begin position="12"/>
        <end position="33"/>
    </location>
</feature>
<dbReference type="PANTHER" id="PTHR32322">
    <property type="entry name" value="INNER MEMBRANE TRANSPORTER"/>
    <property type="match status" value="1"/>
</dbReference>
<dbReference type="InterPro" id="IPR050638">
    <property type="entry name" value="AA-Vitamin_Transporters"/>
</dbReference>
<evidence type="ECO:0000256" key="5">
    <source>
        <dbReference type="ARBA" id="ARBA00023136"/>
    </source>
</evidence>
<evidence type="ECO:0000256" key="1">
    <source>
        <dbReference type="ARBA" id="ARBA00004141"/>
    </source>
</evidence>
<dbReference type="STRING" id="1231391.GCA_000308195_00089"/>
<proteinExistence type="inferred from homology"/>
<dbReference type="Pfam" id="PF00892">
    <property type="entry name" value="EamA"/>
    <property type="match status" value="2"/>
</dbReference>
<keyword evidence="5 6" id="KW-0472">Membrane</keyword>